<name>A0A1X6ZLM9_9RHOB</name>
<dbReference type="SUPFAM" id="SSF56925">
    <property type="entry name" value="OMPA-like"/>
    <property type="match status" value="1"/>
</dbReference>
<evidence type="ECO:0000313" key="4">
    <source>
        <dbReference type="EMBL" id="SLN54471.1"/>
    </source>
</evidence>
<dbReference type="EMBL" id="FWFP01000007">
    <property type="protein sequence ID" value="SLN54471.1"/>
    <property type="molecule type" value="Genomic_DNA"/>
</dbReference>
<evidence type="ECO:0000259" key="3">
    <source>
        <dbReference type="Pfam" id="PF13505"/>
    </source>
</evidence>
<dbReference type="Gene3D" id="2.40.160.10">
    <property type="entry name" value="Porin"/>
    <property type="match status" value="1"/>
</dbReference>
<dbReference type="OrthoDB" id="268975at2"/>
<dbReference type="AlphaFoldDB" id="A0A1X6ZLM9"/>
<organism evidence="4 5">
    <name type="scientific">Ruegeria meonggei</name>
    <dbReference type="NCBI Taxonomy" id="1446476"/>
    <lineage>
        <taxon>Bacteria</taxon>
        <taxon>Pseudomonadati</taxon>
        <taxon>Pseudomonadota</taxon>
        <taxon>Alphaproteobacteria</taxon>
        <taxon>Rhodobacterales</taxon>
        <taxon>Roseobacteraceae</taxon>
        <taxon>Ruegeria</taxon>
    </lineage>
</organism>
<accession>A0A1X6ZLM9</accession>
<feature type="chain" id="PRO_5013208233" description="Outer membrane protein beta-barrel domain-containing protein" evidence="2">
    <location>
        <begin position="20"/>
        <end position="167"/>
    </location>
</feature>
<reference evidence="5" key="1">
    <citation type="submission" date="2017-03" db="EMBL/GenBank/DDBJ databases">
        <authorList>
            <person name="Rodrigo-Torres L."/>
            <person name="Arahal R.D."/>
            <person name="Lucena T."/>
        </authorList>
    </citation>
    <scope>NUCLEOTIDE SEQUENCE [LARGE SCALE GENOMIC DNA]</scope>
    <source>
        <strain evidence="5">CECT 8411</strain>
    </source>
</reference>
<dbReference type="InterPro" id="IPR023614">
    <property type="entry name" value="Porin_dom_sf"/>
</dbReference>
<protein>
    <recommendedName>
        <fullName evidence="3">Outer membrane protein beta-barrel domain-containing protein</fullName>
    </recommendedName>
</protein>
<feature type="domain" description="Outer membrane protein beta-barrel" evidence="3">
    <location>
        <begin position="8"/>
        <end position="167"/>
    </location>
</feature>
<feature type="signal peptide" evidence="2">
    <location>
        <begin position="1"/>
        <end position="19"/>
    </location>
</feature>
<evidence type="ECO:0000256" key="2">
    <source>
        <dbReference type="SAM" id="SignalP"/>
    </source>
</evidence>
<proteinExistence type="predicted"/>
<keyword evidence="1 2" id="KW-0732">Signal</keyword>
<gene>
    <name evidence="4" type="ORF">RUM8411_02638</name>
</gene>
<dbReference type="Pfam" id="PF13505">
    <property type="entry name" value="OMP_b-brl"/>
    <property type="match status" value="1"/>
</dbReference>
<dbReference type="RefSeq" id="WP_085823151.1">
    <property type="nucleotide sequence ID" value="NZ_FWFP01000007.1"/>
</dbReference>
<dbReference type="Proteomes" id="UP000193778">
    <property type="component" value="Unassembled WGS sequence"/>
</dbReference>
<dbReference type="InterPro" id="IPR027385">
    <property type="entry name" value="Beta-barrel_OMP"/>
</dbReference>
<evidence type="ECO:0000313" key="5">
    <source>
        <dbReference type="Proteomes" id="UP000193778"/>
    </source>
</evidence>
<keyword evidence="5" id="KW-1185">Reference proteome</keyword>
<evidence type="ECO:0000256" key="1">
    <source>
        <dbReference type="ARBA" id="ARBA00022729"/>
    </source>
</evidence>
<sequence>MKTITMITLAAVMPTLSLANESWTGFNAGLQLSTIDVSEGNNDNGNAALGLHAGYLHDFDGYVIGGELTYDAGAEVESGGKAEKVDTVRLKFKGGHVFGRTYLYGLIGYANIDGGSKSEDGYSAGFGVTYRAADRVLVGLEYLRDTYDTSGDDITADSVALRVSYKF</sequence>
<dbReference type="InterPro" id="IPR011250">
    <property type="entry name" value="OMP/PagP_B-barrel"/>
</dbReference>